<gene>
    <name evidence="3" type="ORF">AO498_14950</name>
</gene>
<dbReference type="Pfam" id="PF16871">
    <property type="entry name" value="DUF5077"/>
    <property type="match status" value="1"/>
</dbReference>
<evidence type="ECO:0000313" key="3">
    <source>
        <dbReference type="EMBL" id="AMQ57750.1"/>
    </source>
</evidence>
<dbReference type="PATRIC" id="fig|1727163.4.peg.3138"/>
<keyword evidence="1" id="KW-0732">Signal</keyword>
<protein>
    <submittedName>
        <fullName evidence="3">Nematoblast specific protein</fullName>
    </submittedName>
</protein>
<dbReference type="InterPro" id="IPR021862">
    <property type="entry name" value="DUF3472"/>
</dbReference>
<name>A0A142ERJ5_9BACT</name>
<dbReference type="AlphaFoldDB" id="A0A142ERJ5"/>
<dbReference type="InterPro" id="IPR031712">
    <property type="entry name" value="DUF5077"/>
</dbReference>
<proteinExistence type="predicted"/>
<dbReference type="OrthoDB" id="6014523at2"/>
<evidence type="ECO:0000259" key="2">
    <source>
        <dbReference type="Pfam" id="PF16871"/>
    </source>
</evidence>
<dbReference type="Proteomes" id="UP000073816">
    <property type="component" value="Chromosome"/>
</dbReference>
<dbReference type="KEGG" id="alm:AO498_14950"/>
<accession>A0A142ERJ5</accession>
<reference evidence="4" key="1">
    <citation type="submission" date="2015-09" db="EMBL/GenBank/DDBJ databases">
        <title>Complete sequence of Algoriphagus sp. M8-2.</title>
        <authorList>
            <person name="Shintani M."/>
        </authorList>
    </citation>
    <scope>NUCLEOTIDE SEQUENCE [LARGE SCALE GENOMIC DNA]</scope>
    <source>
        <strain evidence="4">M8-2</strain>
    </source>
</reference>
<dbReference type="RefSeq" id="WP_067549454.1">
    <property type="nucleotide sequence ID" value="NZ_CP012836.1"/>
</dbReference>
<sequence>MLRYSLFSLFFLVFTSCLGSEPNPNPDLNQFSTLEEIPMGGNVFQTKGELKEEINAEGVQTWRSHQSEFAVFFRAQTSAPVEISLEVLNQSGTSQLEMEVNGKKLGVALKAGDNGLIRVGIVDLVEGYNQVNLSGVQKSGTDYAKIKSLWVGHSDDLQLDYVKDNIDSRFYWGRRGPSVHLSYTTPVDKSFKWFYNEMTIPEGEDPIGSYFMANGFGEGYFGIQVNSPTERRVLFSVWSPYATDNPNAIPEDQKIKLLKKGDEVYTGEFGNEGSGGQSFLRFPWKAGTTYRFLNSVEPDGNGNTIYTAYFFAPEVGDWMLIASFLRPKTDTWYRQPHSFLENFIPESGHLTRLVKYTNQWMADQDGNWFELREAKFTGDDIARRGYRKDFDGGQESSGFYLKNGGFFNSSTALQSMHQRSTLGQKPVIDFEKLR</sequence>
<feature type="chain" id="PRO_5007494317" evidence="1">
    <location>
        <begin position="20"/>
        <end position="434"/>
    </location>
</feature>
<dbReference type="STRING" id="1727163.AO498_14950"/>
<feature type="signal peptide" evidence="1">
    <location>
        <begin position="1"/>
        <end position="19"/>
    </location>
</feature>
<evidence type="ECO:0000256" key="1">
    <source>
        <dbReference type="SAM" id="SignalP"/>
    </source>
</evidence>
<dbReference type="PROSITE" id="PS51257">
    <property type="entry name" value="PROKAR_LIPOPROTEIN"/>
    <property type="match status" value="1"/>
</dbReference>
<evidence type="ECO:0000313" key="4">
    <source>
        <dbReference type="Proteomes" id="UP000073816"/>
    </source>
</evidence>
<organism evidence="3 4">
    <name type="scientific">Algoriphagus sanaruensis</name>
    <dbReference type="NCBI Taxonomy" id="1727163"/>
    <lineage>
        <taxon>Bacteria</taxon>
        <taxon>Pseudomonadati</taxon>
        <taxon>Bacteroidota</taxon>
        <taxon>Cytophagia</taxon>
        <taxon>Cytophagales</taxon>
        <taxon>Cyclobacteriaceae</taxon>
        <taxon>Algoriphagus</taxon>
    </lineage>
</organism>
<feature type="domain" description="DUF5077" evidence="2">
    <location>
        <begin position="37"/>
        <end position="154"/>
    </location>
</feature>
<dbReference type="EMBL" id="CP012836">
    <property type="protein sequence ID" value="AMQ57750.1"/>
    <property type="molecule type" value="Genomic_DNA"/>
</dbReference>
<keyword evidence="4" id="KW-1185">Reference proteome</keyword>
<dbReference type="Pfam" id="PF11958">
    <property type="entry name" value="DUF3472"/>
    <property type="match status" value="1"/>
</dbReference>
<reference evidence="3 4" key="2">
    <citation type="journal article" date="2016" name="Genome Announc.">
        <title>Complete Genome Sequence of Algoriphagus sp. Strain M8-2, Isolated from a Brackish Lake.</title>
        <authorList>
            <person name="Muraguchi Y."/>
            <person name="Kushimoto K."/>
            <person name="Ohtsubo Y."/>
            <person name="Suzuki T."/>
            <person name="Dohra H."/>
            <person name="Kimbara K."/>
            <person name="Shintani M."/>
        </authorList>
    </citation>
    <scope>NUCLEOTIDE SEQUENCE [LARGE SCALE GENOMIC DNA]</scope>
    <source>
        <strain evidence="3 4">M8-2</strain>
    </source>
</reference>